<gene>
    <name evidence="4" type="primary">DYNC2H1_12</name>
    <name evidence="4" type="ORF">FOZ62_014011</name>
</gene>
<dbReference type="PANTHER" id="PTHR45703:SF22">
    <property type="entry name" value="DYNEIN CYTOPLASMIC 2 HEAVY CHAIN 1"/>
    <property type="match status" value="1"/>
</dbReference>
<evidence type="ECO:0000313" key="5">
    <source>
        <dbReference type="Proteomes" id="UP000574390"/>
    </source>
</evidence>
<comment type="caution">
    <text evidence="4">The sequence shown here is derived from an EMBL/GenBank/DDBJ whole genome shotgun (WGS) entry which is preliminary data.</text>
</comment>
<dbReference type="Gene3D" id="1.20.140.100">
    <property type="entry name" value="Dynein heavy chain, N-terminal domain 2"/>
    <property type="match status" value="1"/>
</dbReference>
<dbReference type="GO" id="GO:0030286">
    <property type="term" value="C:dynein complex"/>
    <property type="evidence" value="ECO:0007669"/>
    <property type="project" value="InterPro"/>
</dbReference>
<dbReference type="InterPro" id="IPR042228">
    <property type="entry name" value="Dynein_linker_3"/>
</dbReference>
<dbReference type="EMBL" id="JABANM010007878">
    <property type="protein sequence ID" value="KAF4743552.1"/>
    <property type="molecule type" value="Genomic_DNA"/>
</dbReference>
<dbReference type="PANTHER" id="PTHR45703">
    <property type="entry name" value="DYNEIN HEAVY CHAIN"/>
    <property type="match status" value="1"/>
</dbReference>
<evidence type="ECO:0000259" key="2">
    <source>
        <dbReference type="Pfam" id="PF08385"/>
    </source>
</evidence>
<feature type="coiled-coil region" evidence="1">
    <location>
        <begin position="490"/>
        <end position="517"/>
    </location>
</feature>
<accession>A0A7J6TFL1</accession>
<feature type="non-terminal residue" evidence="4">
    <location>
        <position position="1"/>
    </location>
</feature>
<dbReference type="GO" id="GO:0007018">
    <property type="term" value="P:microtubule-based movement"/>
    <property type="evidence" value="ECO:0007669"/>
    <property type="project" value="InterPro"/>
</dbReference>
<evidence type="ECO:0000256" key="1">
    <source>
        <dbReference type="SAM" id="Coils"/>
    </source>
</evidence>
<evidence type="ECO:0000259" key="3">
    <source>
        <dbReference type="Pfam" id="PF08393"/>
    </source>
</evidence>
<dbReference type="Gene3D" id="3.20.180.20">
    <property type="entry name" value="Dynein heavy chain, N-terminal domain 2"/>
    <property type="match status" value="1"/>
</dbReference>
<feature type="domain" description="Dynein heavy chain linker" evidence="3">
    <location>
        <begin position="946"/>
        <end position="1322"/>
    </location>
</feature>
<feature type="coiled-coil region" evidence="1">
    <location>
        <begin position="1148"/>
        <end position="1178"/>
    </location>
</feature>
<name>A0A7J6TFL1_PEROL</name>
<feature type="domain" description="Dynein heavy chain tail" evidence="2">
    <location>
        <begin position="60"/>
        <end position="479"/>
    </location>
</feature>
<sequence length="1323" mass="148527">IVIPYDELAFWMQRKEAGKEGGERVSRIAKELSECGLAAPMLFDHSSPQERGQSSLAALHTAIEGVLPLLENLSLDEKINPAYPVKRMKRLLMVISYKICAEVSSHLAEVKDIFQPKDKRASMVVRESLKVLEGWIQWVQDGQLLPESPVESAKEILASPLRLADRIRCVNSLQLQQQQLRSIAADATSPITPAEVQSLIEDLPQADTHSLFGVSEYSETVWKEFFGRFARKAEPMVLRLKPLIDRQLAAPSGDAASTVASVTGQFGAMLDFPILRENLKSERQTILMMLKRELDEVEDSLGRSRTLGYLEDLQQLAMMRGKVDLMAAGLAPSSGFLRDLPGASEALSKCRGMSMLIKGRKDTLFKQWCAEMSSNSSVWLDTSASVIKTSSDGGGDLEVTFDSRLLLATKEARAFTNAGYQIPKNLSAEVEAAERYYKYAVSLREVCIFYNQLSLDLLPFQKPMLLTEALAFEELLTKSKMSSWTGVEQLRTFTERAEEGRRRLKSLNDNLRLMHDQILSGIISLCDLSLLRQGERWRSALAELQRKVDVAAEDAGTSDKDSSTQLWRAHLDRQLKAVVEIQLIKGLQMFSKTLSDIRVDIISSGKKVVLKPSVEELRKKYYREVLKFVGRVGKIRGFGGAPGIFRKVCEDSSGVREALVAAYSQAEILFDKLEEERAGVEHWGVIGSVGEQRLAELVELYDDSGEALWEANLKQMKKKKRELERIPDFVKVDCFTVHMVILKAVVEEQIERFSLEMVISLKQRVNEQTKSLTERLEASLGKLTAAPESIREIAVSESEVKKLTAELPSIGRQLEALSERATLIETAGGGAVVGLDGLRELCGAVTVKVESFGTIVEETREKLKSKMSGRIAELKGMVERYASRWQALKPVVEEGDSPFSTAVKEASEGMDEWKNGFSGIRTFADALRSDCAEFGMAPPEVGIYDSLESEISQAVLSWGIFSDFRTVLLALGRELWLDFRPRITRLGQVIDEWREKILPRSTGRPTPVDRMMANYYNQLERAYPLIKSCMGGETFEKEHWKILFSLVGLPKDTKLENLTVSSIIENCGMILENEQSIEDLVARAVGEVTLREAISELSSWFESTQLEVSEYVTCDGGKIPIVKEWQDLLSGLSEQQSLCASLKDSKFYGGFRDQAERLEEKLNALDELLHLFNKVQRKWVYLEPVLGRGALPSESERFSRVDRDFRQFVNSTYGGAKRARPVNSLLGGYRERTKLSELGAMLEQLDRCQKALNAYLEEKRLTCPRLYFIGDEDLLEILGRGDDARIVQSHLRNLFTGIHRVGIDEENRIIAMVSMMGEEVNLV</sequence>
<dbReference type="InterPro" id="IPR013602">
    <property type="entry name" value="Dynein_heavy_linker"/>
</dbReference>
<keyword evidence="1" id="KW-0175">Coiled coil</keyword>
<dbReference type="GO" id="GO:0051959">
    <property type="term" value="F:dynein light intermediate chain binding"/>
    <property type="evidence" value="ECO:0007669"/>
    <property type="project" value="InterPro"/>
</dbReference>
<proteinExistence type="predicted"/>
<dbReference type="Pfam" id="PF08393">
    <property type="entry name" value="DHC_N2"/>
    <property type="match status" value="1"/>
</dbReference>
<dbReference type="Pfam" id="PF08385">
    <property type="entry name" value="DHC_N1"/>
    <property type="match status" value="1"/>
</dbReference>
<dbReference type="InterPro" id="IPR013594">
    <property type="entry name" value="Dynein_heavy_tail"/>
</dbReference>
<dbReference type="GO" id="GO:0045505">
    <property type="term" value="F:dynein intermediate chain binding"/>
    <property type="evidence" value="ECO:0007669"/>
    <property type="project" value="InterPro"/>
</dbReference>
<dbReference type="InterPro" id="IPR042222">
    <property type="entry name" value="Dynein_2_N"/>
</dbReference>
<feature type="non-terminal residue" evidence="4">
    <location>
        <position position="1323"/>
    </location>
</feature>
<reference evidence="4 5" key="1">
    <citation type="submission" date="2020-04" db="EMBL/GenBank/DDBJ databases">
        <title>Perkinsus olseni comparative genomics.</title>
        <authorList>
            <person name="Bogema D.R."/>
        </authorList>
    </citation>
    <scope>NUCLEOTIDE SEQUENCE [LARGE SCALE GENOMIC DNA]</scope>
    <source>
        <strain evidence="4">ATCC PRA-205</strain>
    </source>
</reference>
<organism evidence="4 5">
    <name type="scientific">Perkinsus olseni</name>
    <name type="common">Perkinsus atlanticus</name>
    <dbReference type="NCBI Taxonomy" id="32597"/>
    <lineage>
        <taxon>Eukaryota</taxon>
        <taxon>Sar</taxon>
        <taxon>Alveolata</taxon>
        <taxon>Perkinsozoa</taxon>
        <taxon>Perkinsea</taxon>
        <taxon>Perkinsida</taxon>
        <taxon>Perkinsidae</taxon>
        <taxon>Perkinsus</taxon>
    </lineage>
</organism>
<evidence type="ECO:0000313" key="4">
    <source>
        <dbReference type="EMBL" id="KAF4743552.1"/>
    </source>
</evidence>
<protein>
    <submittedName>
        <fullName evidence="4">Cytoplasmic dynein 2 heavy chain 1</fullName>
    </submittedName>
</protein>
<dbReference type="InterPro" id="IPR026983">
    <property type="entry name" value="DHC"/>
</dbReference>
<dbReference type="Proteomes" id="UP000574390">
    <property type="component" value="Unassembled WGS sequence"/>
</dbReference>